<keyword evidence="1" id="KW-0175">Coiled coil</keyword>
<evidence type="ECO:0000313" key="2">
    <source>
        <dbReference type="EMBL" id="SNR44316.1"/>
    </source>
</evidence>
<protein>
    <submittedName>
        <fullName evidence="2">Uncharacterized protein</fullName>
    </submittedName>
</protein>
<name>A0A238WCL1_9PSEU</name>
<dbReference type="Proteomes" id="UP000198348">
    <property type="component" value="Unassembled WGS sequence"/>
</dbReference>
<accession>A0A238WCL1</accession>
<dbReference type="AlphaFoldDB" id="A0A238WCL1"/>
<gene>
    <name evidence="2" type="ORF">SAMN06265360_10640</name>
</gene>
<dbReference type="EMBL" id="FZNW01000006">
    <property type="protein sequence ID" value="SNR44316.1"/>
    <property type="molecule type" value="Genomic_DNA"/>
</dbReference>
<reference evidence="2 3" key="1">
    <citation type="submission" date="2017-06" db="EMBL/GenBank/DDBJ databases">
        <authorList>
            <person name="Kim H.J."/>
            <person name="Triplett B.A."/>
        </authorList>
    </citation>
    <scope>NUCLEOTIDE SEQUENCE [LARGE SCALE GENOMIC DNA]</scope>
    <source>
        <strain evidence="2 3">DSM 45207</strain>
    </source>
</reference>
<proteinExistence type="predicted"/>
<sequence>MTEAVEQQQRMYWQARWCQQRERTRSRWELCKLAVRLMRGWRSLARERGVSIEYQRTRIQYLDDERARLNDQLGQARAYLDEVVRERAAVRLQLDRAEQRAQEAEAELRGGW</sequence>
<keyword evidence="3" id="KW-1185">Reference proteome</keyword>
<evidence type="ECO:0000256" key="1">
    <source>
        <dbReference type="SAM" id="Coils"/>
    </source>
</evidence>
<feature type="coiled-coil region" evidence="1">
    <location>
        <begin position="80"/>
        <end position="107"/>
    </location>
</feature>
<organism evidence="2 3">
    <name type="scientific">Haloechinothrix alba</name>
    <dbReference type="NCBI Taxonomy" id="664784"/>
    <lineage>
        <taxon>Bacteria</taxon>
        <taxon>Bacillati</taxon>
        <taxon>Actinomycetota</taxon>
        <taxon>Actinomycetes</taxon>
        <taxon>Pseudonocardiales</taxon>
        <taxon>Pseudonocardiaceae</taxon>
        <taxon>Haloechinothrix</taxon>
    </lineage>
</organism>
<dbReference type="RefSeq" id="WP_089300640.1">
    <property type="nucleotide sequence ID" value="NZ_FZNW01000006.1"/>
</dbReference>
<evidence type="ECO:0000313" key="3">
    <source>
        <dbReference type="Proteomes" id="UP000198348"/>
    </source>
</evidence>